<reference evidence="1 2" key="1">
    <citation type="submission" date="2015-09" db="EMBL/GenBank/DDBJ databases">
        <title>Trachymyrmex zeteki WGS genome.</title>
        <authorList>
            <person name="Nygaard S."/>
            <person name="Hu H."/>
            <person name="Boomsma J."/>
            <person name="Zhang G."/>
        </authorList>
    </citation>
    <scope>NUCLEOTIDE SEQUENCE [LARGE SCALE GENOMIC DNA]</scope>
    <source>
        <strain evidence="1">Tzet28-1</strain>
        <tissue evidence="1">Whole body</tissue>
    </source>
</reference>
<evidence type="ECO:0000313" key="2">
    <source>
        <dbReference type="Proteomes" id="UP000075809"/>
    </source>
</evidence>
<dbReference type="Gene3D" id="3.30.420.10">
    <property type="entry name" value="Ribonuclease H-like superfamily/Ribonuclease H"/>
    <property type="match status" value="1"/>
</dbReference>
<protein>
    <submittedName>
        <fullName evidence="1">Uncharacterized protein</fullName>
    </submittedName>
</protein>
<dbReference type="PANTHER" id="PTHR47326:SF1">
    <property type="entry name" value="HTH PSQ-TYPE DOMAIN-CONTAINING PROTEIN"/>
    <property type="match status" value="1"/>
</dbReference>
<name>A0A151WP03_9HYME</name>
<dbReference type="InterPro" id="IPR036397">
    <property type="entry name" value="RNaseH_sf"/>
</dbReference>
<gene>
    <name evidence="1" type="ORF">ALC60_11531</name>
</gene>
<sequence length="127" mass="15022">VQFWFSARSSDLSPLNFYFWGYIKQKVHVEELTTAENMKNRIREACTNINADVLQKVWDNFRRRLDVCIQGVPFNKLNVTFKQLFKVKLMTPSYVPLKAIQLLSETFFSKIKNKNYLGWDIKMGHPV</sequence>
<evidence type="ECO:0000313" key="1">
    <source>
        <dbReference type="EMBL" id="KYQ49425.1"/>
    </source>
</evidence>
<proteinExistence type="predicted"/>
<organism evidence="1 2">
    <name type="scientific">Mycetomoellerius zeteki</name>
    <dbReference type="NCBI Taxonomy" id="64791"/>
    <lineage>
        <taxon>Eukaryota</taxon>
        <taxon>Metazoa</taxon>
        <taxon>Ecdysozoa</taxon>
        <taxon>Arthropoda</taxon>
        <taxon>Hexapoda</taxon>
        <taxon>Insecta</taxon>
        <taxon>Pterygota</taxon>
        <taxon>Neoptera</taxon>
        <taxon>Endopterygota</taxon>
        <taxon>Hymenoptera</taxon>
        <taxon>Apocrita</taxon>
        <taxon>Aculeata</taxon>
        <taxon>Formicoidea</taxon>
        <taxon>Formicidae</taxon>
        <taxon>Myrmicinae</taxon>
        <taxon>Mycetomoellerius</taxon>
    </lineage>
</organism>
<feature type="non-terminal residue" evidence="1">
    <location>
        <position position="1"/>
    </location>
</feature>
<keyword evidence="2" id="KW-1185">Reference proteome</keyword>
<dbReference type="AlphaFoldDB" id="A0A151WP03"/>
<dbReference type="GO" id="GO:0003676">
    <property type="term" value="F:nucleic acid binding"/>
    <property type="evidence" value="ECO:0007669"/>
    <property type="project" value="InterPro"/>
</dbReference>
<dbReference type="PANTHER" id="PTHR47326">
    <property type="entry name" value="TRANSPOSABLE ELEMENT TC3 TRANSPOSASE-LIKE PROTEIN"/>
    <property type="match status" value="1"/>
</dbReference>
<dbReference type="EMBL" id="KQ982907">
    <property type="protein sequence ID" value="KYQ49425.1"/>
    <property type="molecule type" value="Genomic_DNA"/>
</dbReference>
<dbReference type="Proteomes" id="UP000075809">
    <property type="component" value="Unassembled WGS sequence"/>
</dbReference>
<accession>A0A151WP03</accession>
<dbReference type="STRING" id="64791.A0A151WP03"/>